<dbReference type="Proteomes" id="UP000325902">
    <property type="component" value="Unassembled WGS sequence"/>
</dbReference>
<comment type="cofactor">
    <cofactor evidence="1">
        <name>Mn(2+)</name>
        <dbReference type="ChEBI" id="CHEBI:29035"/>
    </cofactor>
    <text evidence="1">Binds 2 manganese ions per subunit.</text>
</comment>
<evidence type="ECO:0000256" key="1">
    <source>
        <dbReference type="PIRSR" id="PIRSR036979-1"/>
    </source>
</evidence>
<dbReference type="AlphaFoldDB" id="A0A5N5CZP9"/>
<proteinExistence type="inferred from homology"/>
<feature type="binding site" evidence="1">
    <location>
        <position position="207"/>
    </location>
    <ligand>
        <name>Mn(2+)</name>
        <dbReference type="ChEBI" id="CHEBI:29035"/>
        <label>1</label>
    </ligand>
</feature>
<organism evidence="4 5">
    <name type="scientific">Lasiodiplodia theobromae</name>
    <dbReference type="NCBI Taxonomy" id="45133"/>
    <lineage>
        <taxon>Eukaryota</taxon>
        <taxon>Fungi</taxon>
        <taxon>Dikarya</taxon>
        <taxon>Ascomycota</taxon>
        <taxon>Pezizomycotina</taxon>
        <taxon>Dothideomycetes</taxon>
        <taxon>Dothideomycetes incertae sedis</taxon>
        <taxon>Botryosphaeriales</taxon>
        <taxon>Botryosphaeriaceae</taxon>
        <taxon>Lasiodiplodia</taxon>
    </lineage>
</organism>
<dbReference type="PROSITE" id="PS51409">
    <property type="entry name" value="ARGINASE_2"/>
    <property type="match status" value="1"/>
</dbReference>
<keyword evidence="5" id="KW-1185">Reference proteome</keyword>
<dbReference type="SUPFAM" id="SSF52768">
    <property type="entry name" value="Arginase/deacetylase"/>
    <property type="match status" value="1"/>
</dbReference>
<evidence type="ECO:0000256" key="3">
    <source>
        <dbReference type="SAM" id="SignalP"/>
    </source>
</evidence>
<comment type="similarity">
    <text evidence="2">Belongs to the arginase family.</text>
</comment>
<accession>A0A5N5CZP9</accession>
<dbReference type="InterPro" id="IPR006035">
    <property type="entry name" value="Ureohydrolase"/>
</dbReference>
<dbReference type="InterPro" id="IPR023696">
    <property type="entry name" value="Ureohydrolase_dom_sf"/>
</dbReference>
<dbReference type="PANTHER" id="PTHR11358">
    <property type="entry name" value="ARGINASE/AGMATINASE"/>
    <property type="match status" value="1"/>
</dbReference>
<feature type="binding site" evidence="1">
    <location>
        <position position="211"/>
    </location>
    <ligand>
        <name>Mn(2+)</name>
        <dbReference type="ChEBI" id="CHEBI:29035"/>
        <label>1</label>
    </ligand>
</feature>
<sequence>MLATKTLVFSLSLTLVSSRDIIFPTLPSYPTSEQAQQLFHGYGIDDDLFSAFDVPFKGLTTFANLPYVHCLNRNDDTIEKYDVAIMGAGFDTAVTARPGARFGPQGVRQGSRRISPDFAYDISTNENIYRDWAKVVDCGDAPLTYLDNTAALKQLDFAHKLVAGRRANNSEYSTPRILVLGGDHTTTLSALRSTIAHWGAVSVIHFDSHLDSWDPEVVGGGISHYAGVNHGTFLHIAHEEGLITNSSVHAGIRTPVFRPKDDVRNDVRCGFDIIKATDIDRLGTQGIIDQLKKRVGQSNVYISVDIDVLDPAYAPGE</sequence>
<reference evidence="4 5" key="1">
    <citation type="journal article" date="2019" name="Sci. Rep.">
        <title>A multi-omics analysis of the grapevine pathogen Lasiodiplodia theobromae reveals that temperature affects the expression of virulence- and pathogenicity-related genes.</title>
        <authorList>
            <person name="Felix C."/>
            <person name="Meneses R."/>
            <person name="Goncalves M.F.M."/>
            <person name="Tilleman L."/>
            <person name="Duarte A.S."/>
            <person name="Jorrin-Novo J.V."/>
            <person name="Van de Peer Y."/>
            <person name="Deforce D."/>
            <person name="Van Nieuwerburgh F."/>
            <person name="Esteves A.C."/>
            <person name="Alves A."/>
        </authorList>
    </citation>
    <scope>NUCLEOTIDE SEQUENCE [LARGE SCALE GENOMIC DNA]</scope>
    <source>
        <strain evidence="4 5">LA-SOL3</strain>
    </source>
</reference>
<dbReference type="PRINTS" id="PR00116">
    <property type="entry name" value="ARGINASE"/>
</dbReference>
<dbReference type="Gene3D" id="3.40.800.10">
    <property type="entry name" value="Ureohydrolase domain"/>
    <property type="match status" value="1"/>
</dbReference>
<gene>
    <name evidence="4" type="primary">GBU1_2</name>
    <name evidence="4" type="ORF">DBV05_g10465</name>
</gene>
<evidence type="ECO:0000313" key="4">
    <source>
        <dbReference type="EMBL" id="KAB2570868.1"/>
    </source>
</evidence>
<name>A0A5N5CZP9_9PEZI</name>
<comment type="caution">
    <text evidence="4">The sequence shown here is derived from an EMBL/GenBank/DDBJ whole genome shotgun (WGS) entry which is preliminary data.</text>
</comment>
<keyword evidence="3" id="KW-0732">Signal</keyword>
<dbReference type="PIRSF" id="PIRSF036979">
    <property type="entry name" value="Arginase"/>
    <property type="match status" value="1"/>
</dbReference>
<keyword evidence="1" id="KW-0479">Metal-binding</keyword>
<keyword evidence="1" id="KW-0464">Manganese</keyword>
<protein>
    <submittedName>
        <fullName evidence="4">Guanidinobutyrase</fullName>
    </submittedName>
</protein>
<dbReference type="GO" id="GO:0046872">
    <property type="term" value="F:metal ion binding"/>
    <property type="evidence" value="ECO:0007669"/>
    <property type="project" value="UniProtKB-KW"/>
</dbReference>
<dbReference type="Pfam" id="PF00491">
    <property type="entry name" value="Arginase"/>
    <property type="match status" value="1"/>
</dbReference>
<feature type="signal peptide" evidence="3">
    <location>
        <begin position="1"/>
        <end position="18"/>
    </location>
</feature>
<dbReference type="OrthoDB" id="288726at2759"/>
<dbReference type="PANTHER" id="PTHR11358:SF28">
    <property type="entry name" value="HYPOTHETICAL ARGINASE FAMILY PROTEIN (EUROFUNG)"/>
    <property type="match status" value="1"/>
</dbReference>
<feature type="binding site" evidence="1">
    <location>
        <position position="209"/>
    </location>
    <ligand>
        <name>Mn(2+)</name>
        <dbReference type="ChEBI" id="CHEBI:29035"/>
        <label>1</label>
    </ligand>
</feature>
<evidence type="ECO:0000256" key="2">
    <source>
        <dbReference type="PROSITE-ProRule" id="PRU00742"/>
    </source>
</evidence>
<feature type="binding site" evidence="1">
    <location>
        <position position="305"/>
    </location>
    <ligand>
        <name>Mn(2+)</name>
        <dbReference type="ChEBI" id="CHEBI:29035"/>
        <label>1</label>
    </ligand>
</feature>
<feature type="chain" id="PRO_5024861245" evidence="3">
    <location>
        <begin position="19"/>
        <end position="317"/>
    </location>
</feature>
<dbReference type="GO" id="GO:0033389">
    <property type="term" value="P:putrescine biosynthetic process from arginine, via agmatine"/>
    <property type="evidence" value="ECO:0007669"/>
    <property type="project" value="TreeGrafter"/>
</dbReference>
<feature type="binding site" evidence="1">
    <location>
        <position position="184"/>
    </location>
    <ligand>
        <name>Mn(2+)</name>
        <dbReference type="ChEBI" id="CHEBI:29035"/>
        <label>1</label>
    </ligand>
</feature>
<dbReference type="GO" id="GO:0008783">
    <property type="term" value="F:agmatinase activity"/>
    <property type="evidence" value="ECO:0007669"/>
    <property type="project" value="TreeGrafter"/>
</dbReference>
<feature type="binding site" evidence="1">
    <location>
        <position position="307"/>
    </location>
    <ligand>
        <name>Mn(2+)</name>
        <dbReference type="ChEBI" id="CHEBI:29035"/>
        <label>1</label>
    </ligand>
</feature>
<dbReference type="EMBL" id="VCHE01000118">
    <property type="protein sequence ID" value="KAB2570868.1"/>
    <property type="molecule type" value="Genomic_DNA"/>
</dbReference>
<evidence type="ECO:0000313" key="5">
    <source>
        <dbReference type="Proteomes" id="UP000325902"/>
    </source>
</evidence>